<feature type="transmembrane region" description="Helical" evidence="6">
    <location>
        <begin position="114"/>
        <end position="140"/>
    </location>
</feature>
<organism evidence="7">
    <name type="scientific">Oikopleura dioica</name>
    <name type="common">Tunicate</name>
    <dbReference type="NCBI Taxonomy" id="34765"/>
    <lineage>
        <taxon>Eukaryota</taxon>
        <taxon>Metazoa</taxon>
        <taxon>Chordata</taxon>
        <taxon>Tunicata</taxon>
        <taxon>Appendicularia</taxon>
        <taxon>Copelata</taxon>
        <taxon>Oikopleuridae</taxon>
        <taxon>Oikopleura</taxon>
    </lineage>
</organism>
<protein>
    <submittedName>
        <fullName evidence="7">Uncharacterized protein</fullName>
    </submittedName>
</protein>
<feature type="transmembrane region" description="Helical" evidence="6">
    <location>
        <begin position="152"/>
        <end position="176"/>
    </location>
</feature>
<dbReference type="PROSITE" id="PS51257">
    <property type="entry name" value="PROKAR_LIPOPROTEIN"/>
    <property type="match status" value="1"/>
</dbReference>
<evidence type="ECO:0000256" key="5">
    <source>
        <dbReference type="ARBA" id="ARBA00023136"/>
    </source>
</evidence>
<dbReference type="GO" id="GO:0016020">
    <property type="term" value="C:membrane"/>
    <property type="evidence" value="ECO:0007669"/>
    <property type="project" value="UniProtKB-SubCell"/>
</dbReference>
<evidence type="ECO:0000256" key="6">
    <source>
        <dbReference type="SAM" id="Phobius"/>
    </source>
</evidence>
<keyword evidence="4 6" id="KW-1133">Transmembrane helix</keyword>
<sequence>MKAYNRRWFILAALLALAGIACICTCLGFEELFKMKIKRGTDSTEATRKIGLTSGTDIYLNNQKSFVHWPIKCNDVSICSVVDPLALYPMLCSCSPQNSITFTSIEFILNSGLWWANLSMVIIGLIFAFYAFVVSAYNSVTKPTVEYLSTRAVAGSFVLAIIFETAAMALTLALFFTEIKMTSDQNDGTCVLPQYGGTSNDWASSAQRYTCENEQLGISFYMIVVSIVLFMLSIGCSFMAQRGFQSLDHEAEFAAETGDKKEDIMMF</sequence>
<evidence type="ECO:0000313" key="7">
    <source>
        <dbReference type="EMBL" id="CBY21816.1"/>
    </source>
</evidence>
<dbReference type="InParanoid" id="E4WWS4"/>
<name>E4WWS4_OIKDI</name>
<dbReference type="EMBL" id="FN653018">
    <property type="protein sequence ID" value="CBY21816.1"/>
    <property type="molecule type" value="Genomic_DNA"/>
</dbReference>
<evidence type="ECO:0000256" key="1">
    <source>
        <dbReference type="ARBA" id="ARBA00004141"/>
    </source>
</evidence>
<dbReference type="PANTHER" id="PTHR31548">
    <property type="entry name" value="CLARIN"/>
    <property type="match status" value="1"/>
</dbReference>
<keyword evidence="5 6" id="KW-0472">Membrane</keyword>
<comment type="subcellular location">
    <subcellularLocation>
        <location evidence="1">Membrane</location>
        <topology evidence="1">Multi-pass membrane protein</topology>
    </subcellularLocation>
</comment>
<proteinExistence type="inferred from homology"/>
<keyword evidence="8" id="KW-1185">Reference proteome</keyword>
<dbReference type="PANTHER" id="PTHR31548:SF1">
    <property type="entry name" value="LD47387P"/>
    <property type="match status" value="1"/>
</dbReference>
<dbReference type="InterPro" id="IPR026748">
    <property type="entry name" value="Clarin"/>
</dbReference>
<evidence type="ECO:0000256" key="3">
    <source>
        <dbReference type="ARBA" id="ARBA00022692"/>
    </source>
</evidence>
<comment type="similarity">
    <text evidence="2">Belongs to the clarin family.</text>
</comment>
<evidence type="ECO:0000256" key="2">
    <source>
        <dbReference type="ARBA" id="ARBA00005787"/>
    </source>
</evidence>
<dbReference type="GO" id="GO:0007605">
    <property type="term" value="P:sensory perception of sound"/>
    <property type="evidence" value="ECO:0007669"/>
    <property type="project" value="UniProtKB-ARBA"/>
</dbReference>
<reference evidence="7" key="1">
    <citation type="journal article" date="2010" name="Science">
        <title>Plasticity of animal genome architecture unmasked by rapid evolution of a pelagic tunicate.</title>
        <authorList>
            <person name="Denoeud F."/>
            <person name="Henriet S."/>
            <person name="Mungpakdee S."/>
            <person name="Aury J.M."/>
            <person name="Da Silva C."/>
            <person name="Brinkmann H."/>
            <person name="Mikhaleva J."/>
            <person name="Olsen L.C."/>
            <person name="Jubin C."/>
            <person name="Canestro C."/>
            <person name="Bouquet J.M."/>
            <person name="Danks G."/>
            <person name="Poulain J."/>
            <person name="Campsteijn C."/>
            <person name="Adamski M."/>
            <person name="Cross I."/>
            <person name="Yadetie F."/>
            <person name="Muffato M."/>
            <person name="Louis A."/>
            <person name="Butcher S."/>
            <person name="Tsagkogeorga G."/>
            <person name="Konrad A."/>
            <person name="Singh S."/>
            <person name="Jensen M.F."/>
            <person name="Cong E.H."/>
            <person name="Eikeseth-Otteraa H."/>
            <person name="Noel B."/>
            <person name="Anthouard V."/>
            <person name="Porcel B.M."/>
            <person name="Kachouri-Lafond R."/>
            <person name="Nishino A."/>
            <person name="Ugolini M."/>
            <person name="Chourrout P."/>
            <person name="Nishida H."/>
            <person name="Aasland R."/>
            <person name="Huzurbazar S."/>
            <person name="Westhof E."/>
            <person name="Delsuc F."/>
            <person name="Lehrach H."/>
            <person name="Reinhardt R."/>
            <person name="Weissenbach J."/>
            <person name="Roy S.W."/>
            <person name="Artiguenave F."/>
            <person name="Postlethwait J.H."/>
            <person name="Manak J.R."/>
            <person name="Thompson E.M."/>
            <person name="Jaillon O."/>
            <person name="Du Pasquier L."/>
            <person name="Boudinot P."/>
            <person name="Liberles D.A."/>
            <person name="Volff J.N."/>
            <person name="Philippe H."/>
            <person name="Lenhard B."/>
            <person name="Roest Crollius H."/>
            <person name="Wincker P."/>
            <person name="Chourrout D."/>
        </authorList>
    </citation>
    <scope>NUCLEOTIDE SEQUENCE [LARGE SCALE GENOMIC DNA]</scope>
</reference>
<dbReference type="AlphaFoldDB" id="E4WWS4"/>
<dbReference type="OrthoDB" id="10373723at2759"/>
<evidence type="ECO:0000256" key="4">
    <source>
        <dbReference type="ARBA" id="ARBA00022989"/>
    </source>
</evidence>
<gene>
    <name evidence="7" type="ORF">GSOID_T00011344001</name>
</gene>
<feature type="transmembrane region" description="Helical" evidence="6">
    <location>
        <begin position="218"/>
        <end position="240"/>
    </location>
</feature>
<keyword evidence="3 6" id="KW-0812">Transmembrane</keyword>
<dbReference type="Proteomes" id="UP000001307">
    <property type="component" value="Unassembled WGS sequence"/>
</dbReference>
<evidence type="ECO:0000313" key="8">
    <source>
        <dbReference type="Proteomes" id="UP000001307"/>
    </source>
</evidence>
<accession>E4WWS4</accession>